<dbReference type="InParanoid" id="A0A098DQR9"/>
<dbReference type="EMBL" id="HG970335">
    <property type="protein sequence ID" value="CEF83704.1"/>
    <property type="molecule type" value="Genomic_DNA"/>
</dbReference>
<proteinExistence type="predicted"/>
<dbReference type="Proteomes" id="UP000070720">
    <property type="component" value="Chromosome 4"/>
</dbReference>
<evidence type="ECO:0000313" key="3">
    <source>
        <dbReference type="Proteomes" id="UP000070720"/>
    </source>
</evidence>
<keyword evidence="3" id="KW-1185">Reference proteome</keyword>
<organism evidence="1 3">
    <name type="scientific">Gibberella zeae (strain ATCC MYA-4620 / CBS 123657 / FGSC 9075 / NRRL 31084 / PH-1)</name>
    <name type="common">Wheat head blight fungus</name>
    <name type="synonym">Fusarium graminearum</name>
    <dbReference type="NCBI Taxonomy" id="229533"/>
    <lineage>
        <taxon>Eukaryota</taxon>
        <taxon>Fungi</taxon>
        <taxon>Dikarya</taxon>
        <taxon>Ascomycota</taxon>
        <taxon>Pezizomycotina</taxon>
        <taxon>Sordariomycetes</taxon>
        <taxon>Hypocreomycetidae</taxon>
        <taxon>Hypocreales</taxon>
        <taxon>Nectriaceae</taxon>
        <taxon>Fusarium</taxon>
    </lineage>
</organism>
<reference evidence="2 3" key="2">
    <citation type="journal article" date="2010" name="Nature">
        <title>Comparative genomics reveals mobile pathogenicity chromosomes in Fusarium.</title>
        <authorList>
            <person name="Ma L.J."/>
            <person name="van der Does H.C."/>
            <person name="Borkovich K.A."/>
            <person name="Coleman J.J."/>
            <person name="Daboussi M.J."/>
            <person name="Di Pietro A."/>
            <person name="Dufresne M."/>
            <person name="Freitag M."/>
            <person name="Grabherr M."/>
            <person name="Henrissat B."/>
            <person name="Houterman P.M."/>
            <person name="Kang S."/>
            <person name="Shim W.B."/>
            <person name="Woloshuk C."/>
            <person name="Xie X."/>
            <person name="Xu J.R."/>
            <person name="Antoniw J."/>
            <person name="Baker S.E."/>
            <person name="Bluhm B.H."/>
            <person name="Breakspear A."/>
            <person name="Brown D.W."/>
            <person name="Butchko R.A."/>
            <person name="Chapman S."/>
            <person name="Coulson R."/>
            <person name="Coutinho P.M."/>
            <person name="Danchin E.G."/>
            <person name="Diener A."/>
            <person name="Gale L.R."/>
            <person name="Gardiner D.M."/>
            <person name="Goff S."/>
            <person name="Hammond-Kosack K.E."/>
            <person name="Hilburn K."/>
            <person name="Hua-Van A."/>
            <person name="Jonkers W."/>
            <person name="Kazan K."/>
            <person name="Kodira C.D."/>
            <person name="Koehrsen M."/>
            <person name="Kumar L."/>
            <person name="Lee Y.H."/>
            <person name="Li L."/>
            <person name="Manners J.M."/>
            <person name="Miranda-Saavedra D."/>
            <person name="Mukherjee M."/>
            <person name="Park G."/>
            <person name="Park J."/>
            <person name="Park S.Y."/>
            <person name="Proctor R.H."/>
            <person name="Regev A."/>
            <person name="Ruiz-Roldan M.C."/>
            <person name="Sain D."/>
            <person name="Sakthikumar S."/>
            <person name="Sykes S."/>
            <person name="Schwartz D.C."/>
            <person name="Turgeon B.G."/>
            <person name="Wapinski I."/>
            <person name="Yoder O."/>
            <person name="Young S."/>
            <person name="Zeng Q."/>
            <person name="Zhou S."/>
            <person name="Galagan J."/>
            <person name="Cuomo C.A."/>
            <person name="Kistler H.C."/>
            <person name="Rep M."/>
        </authorList>
    </citation>
    <scope>GENOME REANNOTATION</scope>
    <source>
        <strain evidence="3">ATCC MYA-4620 / CBS 123657 / FGSC 9075 / NRRL 31084 / PH-1</strain>
        <strain evidence="2">PH-1 / ATCC MYA-4620 / FGSC 9075 / NRRL 31084</strain>
    </source>
</reference>
<name>A0A098DQR9_GIBZE</name>
<reference evidence="2 3" key="1">
    <citation type="journal article" date="2007" name="Science">
        <title>The Fusarium graminearum genome reveals a link between localized polymorphism and pathogen specialization.</title>
        <authorList>
            <person name="Cuomo C.A."/>
            <person name="Gueldener U."/>
            <person name="Xu J.-R."/>
            <person name="Trail F."/>
            <person name="Turgeon B.G."/>
            <person name="Di Pietro A."/>
            <person name="Walton J.D."/>
            <person name="Ma L.-J."/>
            <person name="Baker S.E."/>
            <person name="Rep M."/>
            <person name="Adam G."/>
            <person name="Antoniw J."/>
            <person name="Baldwin T."/>
            <person name="Calvo S.E."/>
            <person name="Chang Y.-L."/>
            <person name="DeCaprio D."/>
            <person name="Gale L.R."/>
            <person name="Gnerre S."/>
            <person name="Goswami R.S."/>
            <person name="Hammond-Kosack K."/>
            <person name="Harris L.J."/>
            <person name="Hilburn K."/>
            <person name="Kennell J.C."/>
            <person name="Kroken S."/>
            <person name="Magnuson J.K."/>
            <person name="Mannhaupt G."/>
            <person name="Mauceli E.W."/>
            <person name="Mewes H.-W."/>
            <person name="Mitterbauer R."/>
            <person name="Muehlbauer G."/>
            <person name="Muensterkoetter M."/>
            <person name="Nelson D."/>
            <person name="O'Donnell K."/>
            <person name="Ouellet T."/>
            <person name="Qi W."/>
            <person name="Quesneville H."/>
            <person name="Roncero M.I.G."/>
            <person name="Seong K.-Y."/>
            <person name="Tetko I.V."/>
            <person name="Urban M."/>
            <person name="Waalwijk C."/>
            <person name="Ward T.J."/>
            <person name="Yao J."/>
            <person name="Birren B.W."/>
            <person name="Kistler H.C."/>
        </authorList>
    </citation>
    <scope>NUCLEOTIDE SEQUENCE [LARGE SCALE GENOMIC DNA]</scope>
    <source>
        <strain evidence="3">ATCC MYA-4620 / CBS 123657 / FGSC 9075 / NRRL 31084 / PH-1</strain>
        <strain evidence="2">PH-1 / ATCC MYA-4620 / FGSC 9075 / NRRL 31084</strain>
    </source>
</reference>
<accession>A0A098DQR9</accession>
<gene>
    <name evidence="1" type="ORF">FGRAMPH1_01T22291</name>
</gene>
<sequence length="70" mass="7790">MNSKGEHIKSGSDNLCSKIANKDSLYSAAEWTYWTRYTSVFVTIKDISRMVSPLTSGHFTRLKGTGETGK</sequence>
<reference evidence="2" key="4">
    <citation type="submission" date="2017-01" db="UniProtKB">
        <authorList>
            <consortium name="EnsemblFungi"/>
        </authorList>
    </citation>
    <scope>IDENTIFICATION</scope>
    <source>
        <strain evidence="2">PH-1 / ATCC MYA-4620 / FGSC 9075 / NRRL 31084</strain>
    </source>
</reference>
<protein>
    <submittedName>
        <fullName evidence="1">Chromosome 4, complete genome</fullName>
    </submittedName>
</protein>
<dbReference type="AlphaFoldDB" id="A0A098DQR9"/>
<dbReference type="EnsemblFungi" id="CEF83704">
    <property type="protein sequence ID" value="CEF83704"/>
    <property type="gene ID" value="FGRRES_20331"/>
</dbReference>
<evidence type="ECO:0000313" key="1">
    <source>
        <dbReference type="EMBL" id="CEF83704.1"/>
    </source>
</evidence>
<dbReference type="VEuPathDB" id="FungiDB:FGRAMPH1_01G22291"/>
<evidence type="ECO:0000313" key="2">
    <source>
        <dbReference type="EnsemblFungi" id="CEF83704"/>
    </source>
</evidence>
<reference evidence="1 3" key="3">
    <citation type="journal article" date="2015" name="BMC Genomics">
        <title>The completed genome sequence of the pathogenic ascomycete fungus Fusarium graminearum.</title>
        <authorList>
            <person name="King R."/>
            <person name="Urban M."/>
            <person name="Hammond-Kosack M.C."/>
            <person name="Hassani-Pak K."/>
            <person name="Hammond-Kosack K.E."/>
        </authorList>
    </citation>
    <scope>NUCLEOTIDE SEQUENCE [LARGE SCALE GENOMIC DNA]</scope>
    <source>
        <strain evidence="3">ATCC MYA-4620 / CBS 123657 / FGSC 9075 / NRRL 31084 / PH-1</strain>
        <strain evidence="1">PH-1</strain>
    </source>
</reference>
<accession>A0A0E0SB91</accession>